<dbReference type="EMBL" id="SOEB01000015">
    <property type="protein sequence ID" value="TDX27086.1"/>
    <property type="molecule type" value="Genomic_DNA"/>
</dbReference>
<protein>
    <submittedName>
        <fullName evidence="10">Dolichyl-phosphate-mannose-protein mannosyltransferase</fullName>
    </submittedName>
</protein>
<feature type="transmembrane region" description="Helical" evidence="8">
    <location>
        <begin position="106"/>
        <end position="124"/>
    </location>
</feature>
<feature type="transmembrane region" description="Helical" evidence="8">
    <location>
        <begin position="78"/>
        <end position="99"/>
    </location>
</feature>
<feature type="transmembrane region" description="Helical" evidence="8">
    <location>
        <begin position="155"/>
        <end position="171"/>
    </location>
</feature>
<dbReference type="Proteomes" id="UP000295484">
    <property type="component" value="Unassembled WGS sequence"/>
</dbReference>
<dbReference type="RefSeq" id="WP_165828160.1">
    <property type="nucleotide sequence ID" value="NZ_SOEB01000015.1"/>
</dbReference>
<sequence>MTAARAKDARTVTLFLLAIAAYFAAQIGLRLWLGGSFEGDEAEMVVLSRDWHFAYGSQPPLYNWYQTVFFDLFGVNTLGLVLAKNLLLFGTYATAFLALRPVAGTRPAMAGALALGLIPNLAWWCQRTGSHSIALAFTTVLTVAAFLWLLRRPGTRGFVLFGLAVGLGGLAKPNFWIVPPALILAGLSMAALRPLLWDRRLWLTAAVALAVAILPYAAMLADPLAAFSDLWEFRTGAGGPAQAMWPAGLAYLGQSTLLELVPMLLAVGLALGLGGAAARRSLKTPPEAQLLLRAALIGLALTAVGVVATDTGFVRSRWLMPLFILGLPPLAMTVFGNAPARVWRNFLRAMAGLALLILAAIADTRLRGAGSDSLRVDLLAETLAETLPDRPVLLGPHYYTGNLLLHLPDWAAFPPFPTRQLAEPEGRVLVVVDRKGVPGILGLLQEQGYPGESLPEPVLTREVQVPYRFDEGTPREIVVTLFDFGAALR</sequence>
<feature type="transmembrane region" description="Helical" evidence="8">
    <location>
        <begin position="345"/>
        <end position="362"/>
    </location>
</feature>
<dbReference type="InterPro" id="IPR050297">
    <property type="entry name" value="LipidA_mod_glycosyltrf_83"/>
</dbReference>
<dbReference type="AlphaFoldDB" id="A0A4R8FLB7"/>
<feature type="transmembrane region" description="Helical" evidence="8">
    <location>
        <begin position="177"/>
        <end position="196"/>
    </location>
</feature>
<accession>A0A4R8FLB7</accession>
<dbReference type="GO" id="GO:0009103">
    <property type="term" value="P:lipopolysaccharide biosynthetic process"/>
    <property type="evidence" value="ECO:0007669"/>
    <property type="project" value="UniProtKB-ARBA"/>
</dbReference>
<gene>
    <name evidence="10" type="ORF">EV657_11577</name>
</gene>
<comment type="caution">
    <text evidence="10">The sequence shown here is derived from an EMBL/GenBank/DDBJ whole genome shotgun (WGS) entry which is preliminary data.</text>
</comment>
<evidence type="ECO:0000256" key="7">
    <source>
        <dbReference type="ARBA" id="ARBA00023136"/>
    </source>
</evidence>
<dbReference type="InterPro" id="IPR038731">
    <property type="entry name" value="RgtA/B/C-like"/>
</dbReference>
<keyword evidence="2" id="KW-1003">Cell membrane</keyword>
<keyword evidence="6 8" id="KW-1133">Transmembrane helix</keyword>
<evidence type="ECO:0000313" key="10">
    <source>
        <dbReference type="EMBL" id="TDX27086.1"/>
    </source>
</evidence>
<dbReference type="GO" id="GO:0016763">
    <property type="term" value="F:pentosyltransferase activity"/>
    <property type="evidence" value="ECO:0007669"/>
    <property type="project" value="TreeGrafter"/>
</dbReference>
<evidence type="ECO:0000256" key="5">
    <source>
        <dbReference type="ARBA" id="ARBA00022692"/>
    </source>
</evidence>
<evidence type="ECO:0000256" key="1">
    <source>
        <dbReference type="ARBA" id="ARBA00004651"/>
    </source>
</evidence>
<feature type="transmembrane region" description="Helical" evidence="8">
    <location>
        <begin position="290"/>
        <end position="308"/>
    </location>
</feature>
<dbReference type="Pfam" id="PF13231">
    <property type="entry name" value="PMT_2"/>
    <property type="match status" value="1"/>
</dbReference>
<evidence type="ECO:0000259" key="9">
    <source>
        <dbReference type="Pfam" id="PF13231"/>
    </source>
</evidence>
<feature type="transmembrane region" description="Helical" evidence="8">
    <location>
        <begin position="320"/>
        <end position="338"/>
    </location>
</feature>
<keyword evidence="4 10" id="KW-0808">Transferase</keyword>
<comment type="subcellular location">
    <subcellularLocation>
        <location evidence="1">Cell membrane</location>
        <topology evidence="1">Multi-pass membrane protein</topology>
    </subcellularLocation>
</comment>
<keyword evidence="3 10" id="KW-0328">Glycosyltransferase</keyword>
<feature type="transmembrane region" description="Helical" evidence="8">
    <location>
        <begin position="201"/>
        <end position="221"/>
    </location>
</feature>
<evidence type="ECO:0000256" key="8">
    <source>
        <dbReference type="SAM" id="Phobius"/>
    </source>
</evidence>
<evidence type="ECO:0000256" key="3">
    <source>
        <dbReference type="ARBA" id="ARBA00022676"/>
    </source>
</evidence>
<dbReference type="GO" id="GO:0005886">
    <property type="term" value="C:plasma membrane"/>
    <property type="evidence" value="ECO:0007669"/>
    <property type="project" value="UniProtKB-SubCell"/>
</dbReference>
<organism evidence="10 11">
    <name type="scientific">Rhodovulum visakhapatnamense</name>
    <dbReference type="NCBI Taxonomy" id="364297"/>
    <lineage>
        <taxon>Bacteria</taxon>
        <taxon>Pseudomonadati</taxon>
        <taxon>Pseudomonadota</taxon>
        <taxon>Alphaproteobacteria</taxon>
        <taxon>Rhodobacterales</taxon>
        <taxon>Paracoccaceae</taxon>
        <taxon>Rhodovulum</taxon>
    </lineage>
</organism>
<keyword evidence="5 8" id="KW-0812">Transmembrane</keyword>
<evidence type="ECO:0000313" key="11">
    <source>
        <dbReference type="Proteomes" id="UP000295484"/>
    </source>
</evidence>
<feature type="transmembrane region" description="Helical" evidence="8">
    <location>
        <begin position="12"/>
        <end position="33"/>
    </location>
</feature>
<evidence type="ECO:0000256" key="6">
    <source>
        <dbReference type="ARBA" id="ARBA00022989"/>
    </source>
</evidence>
<feature type="domain" description="Glycosyltransferase RgtA/B/C/D-like" evidence="9">
    <location>
        <begin position="58"/>
        <end position="213"/>
    </location>
</feature>
<keyword evidence="7 8" id="KW-0472">Membrane</keyword>
<feature type="transmembrane region" description="Helical" evidence="8">
    <location>
        <begin position="260"/>
        <end position="278"/>
    </location>
</feature>
<proteinExistence type="predicted"/>
<evidence type="ECO:0000256" key="4">
    <source>
        <dbReference type="ARBA" id="ARBA00022679"/>
    </source>
</evidence>
<name>A0A4R8FLB7_9RHOB</name>
<dbReference type="PANTHER" id="PTHR33908:SF11">
    <property type="entry name" value="MEMBRANE PROTEIN"/>
    <property type="match status" value="1"/>
</dbReference>
<dbReference type="PANTHER" id="PTHR33908">
    <property type="entry name" value="MANNOSYLTRANSFERASE YKCB-RELATED"/>
    <property type="match status" value="1"/>
</dbReference>
<evidence type="ECO:0000256" key="2">
    <source>
        <dbReference type="ARBA" id="ARBA00022475"/>
    </source>
</evidence>
<feature type="transmembrane region" description="Helical" evidence="8">
    <location>
        <begin position="130"/>
        <end position="150"/>
    </location>
</feature>
<reference evidence="10 11" key="1">
    <citation type="submission" date="2019-03" db="EMBL/GenBank/DDBJ databases">
        <title>Genomic Encyclopedia of Type Strains, Phase IV (KMG-IV): sequencing the most valuable type-strain genomes for metagenomic binning, comparative biology and taxonomic classification.</title>
        <authorList>
            <person name="Goeker M."/>
        </authorList>
    </citation>
    <scope>NUCLEOTIDE SEQUENCE [LARGE SCALE GENOMIC DNA]</scope>
    <source>
        <strain evidence="10 11">JA181</strain>
    </source>
</reference>